<keyword evidence="3" id="KW-1185">Reference proteome</keyword>
<proteinExistence type="predicted"/>
<gene>
    <name evidence="2" type="primary">68</name>
    <name evidence="2" type="ORF">SEA_NITZEL_68</name>
</gene>
<dbReference type="InterPro" id="IPR056911">
    <property type="entry name" value="Phage_Znf_bind_put"/>
</dbReference>
<protein>
    <recommendedName>
        <fullName evidence="1">DNA-binding phage zinc finger domain-containing protein</fullName>
    </recommendedName>
</protein>
<evidence type="ECO:0000313" key="2">
    <source>
        <dbReference type="EMBL" id="QFG04894.1"/>
    </source>
</evidence>
<name>A0A5J6T3E2_9CAUD</name>
<evidence type="ECO:0000259" key="1">
    <source>
        <dbReference type="Pfam" id="PF24623"/>
    </source>
</evidence>
<dbReference type="Proteomes" id="UP000327190">
    <property type="component" value="Segment"/>
</dbReference>
<dbReference type="RefSeq" id="YP_009960443.1">
    <property type="nucleotide sequence ID" value="NC_051690.1"/>
</dbReference>
<dbReference type="Pfam" id="PF24623">
    <property type="entry name" value="Phage_zn_bind_8"/>
    <property type="match status" value="1"/>
</dbReference>
<accession>A0A5J6T3E2</accession>
<feature type="domain" description="DNA-binding phage zinc finger" evidence="1">
    <location>
        <begin position="46"/>
        <end position="89"/>
    </location>
</feature>
<dbReference type="KEGG" id="vg:60331996"/>
<evidence type="ECO:0000313" key="3">
    <source>
        <dbReference type="Proteomes" id="UP000327190"/>
    </source>
</evidence>
<organism evidence="2 3">
    <name type="scientific">Mycobacterium phage Nitzel</name>
    <dbReference type="NCBI Taxonomy" id="2652404"/>
    <lineage>
        <taxon>Viruses</taxon>
        <taxon>Duplodnaviria</taxon>
        <taxon>Heunggongvirae</taxon>
        <taxon>Uroviricota</taxon>
        <taxon>Caudoviricetes</taxon>
        <taxon>Gracegardnervirinae</taxon>
        <taxon>Cheoctovirus</taxon>
        <taxon>Cheoctovirus nitzel</taxon>
    </lineage>
</organism>
<dbReference type="GeneID" id="60331996"/>
<dbReference type="EMBL" id="MN310545">
    <property type="protein sequence ID" value="QFG04894.1"/>
    <property type="molecule type" value="Genomic_DNA"/>
</dbReference>
<sequence>MMRKTVFYQRVSGSIEREYEDGPGGAGNTVDPGPNHWIGVAVTDDSPRIPYDWARVECPTCGAAPDTRCRAKSGRTTDAHMKRVDLAIARYAEIRRWRIHNAIMKQLFGSDS</sequence>
<reference evidence="2 3" key="1">
    <citation type="submission" date="2019-08" db="EMBL/GenBank/DDBJ databases">
        <authorList>
            <person name="Garza N."/>
            <person name="Spicak I."/>
            <person name="Bhardwaj A."/>
            <person name="Birdinc S."/>
            <person name="Bormett K."/>
            <person name="Burke B."/>
            <person name="Callin M."/>
            <person name="Chagpar M."/>
            <person name="Cline E."/>
            <person name="Crank I."/>
            <person name="Damge R."/>
            <person name="Dejoie J."/>
            <person name="Delisi D."/>
            <person name="Everett N."/>
            <person name="Fu C."/>
            <person name="Garimella S."/>
            <person name="Georgiev A.N."/>
            <person name="Hand M."/>
            <person name="Harris A."/>
            <person name="Howard B."/>
            <person name="Ischinger J."/>
            <person name="Jaeger M."/>
            <person name="Jammer K."/>
            <person name="Jang J."/>
            <person name="Jiang C."/>
            <person name="Johnson L."/>
            <person name="Jones C."/>
            <person name="Joseph G."/>
            <person name="Kim E.B."/>
            <person name="Lietzke E."/>
            <person name="Liu S."/>
            <person name="Liu M."/>
            <person name="Martinez E."/>
            <person name="Martinez M."/>
            <person name="Mavrenovic B."/>
            <person name="Mccrea K."/>
            <person name="Mehling M."/>
            <person name="Murphy A."/>
            <person name="Myers K."/>
            <person name="Nguyen Q."/>
            <person name="O'Neill M."/>
            <person name="Oparah L."/>
            <person name="Pandolfi P."/>
            <person name="Patil N."/>
            <person name="Pineau M."/>
            <person name="San M.L.O.P.E.Z."/>
            <person name="Sanders E."/>
            <person name="Selvia G."/>
            <person name="Snyder K."/>
            <person name="Sorrell T."/>
            <person name="Torres S."/>
            <person name="Trigg L."/>
            <person name="Troyer K."/>
            <person name="Turner K."/>
            <person name="Vu B."/>
            <person name="Wilson R."/>
            <person name="Wollensak R."/>
            <person name="Wyss Y.T."/>
            <person name="Yoo E."/>
            <person name="Zhao N."/>
            <person name="Bell S.K."/>
            <person name="Chan J.Y."/>
            <person name="Kerstiens E.A."/>
            <person name="Krampen J.M."/>
            <person name="Larson A.M."/>
            <person name="Reuhs M.P."/>
            <person name="Rickus G."/>
            <person name="Riedel J.T."/>
            <person name="Sanchez C."/>
            <person name="Smith G.V."/>
            <person name="Okekeogbu I.O."/>
            <person name="Clase K.L."/>
            <person name="Gurney S.M.R."/>
            <person name="Garlena R.A."/>
            <person name="Russell D.A."/>
            <person name="Pope W.H."/>
            <person name="Jacobs-Sera D."/>
            <person name="Hatfull G.F."/>
        </authorList>
    </citation>
    <scope>NUCLEOTIDE SEQUENCE [LARGE SCALE GENOMIC DNA]</scope>
</reference>